<proteinExistence type="predicted"/>
<dbReference type="EMBL" id="JBEZFP010000008">
    <property type="protein sequence ID" value="MEU8132836.1"/>
    <property type="molecule type" value="Genomic_DNA"/>
</dbReference>
<comment type="caution">
    <text evidence="1">The sequence shown here is derived from an EMBL/GenBank/DDBJ whole genome shotgun (WGS) entry which is preliminary data.</text>
</comment>
<dbReference type="InterPro" id="IPR027417">
    <property type="entry name" value="P-loop_NTPase"/>
</dbReference>
<protein>
    <submittedName>
        <fullName evidence="1">Uncharacterized protein</fullName>
    </submittedName>
</protein>
<keyword evidence="2" id="KW-1185">Reference proteome</keyword>
<dbReference type="Proteomes" id="UP001551482">
    <property type="component" value="Unassembled WGS sequence"/>
</dbReference>
<evidence type="ECO:0000313" key="2">
    <source>
        <dbReference type="Proteomes" id="UP001551482"/>
    </source>
</evidence>
<sequence length="245" mass="26519">MTLTPERLEPVPRESLPAAPVTTVAARLSRIRWIAGGTGAGKSTLARLLGARYGLPVCHGDDAELGWIARSGPGHPNLFALSRLPPGSFWAGRTPKQAFKATPSVHGETLAHLTEDLLARPDEGPLLVDYFGILPEHLAPLLTSPRQAVFLLPTPEFRALVMFERHVDTGCPEVLAKRLMRDALWDRKVRRQAARLGLHTIVTDGTRPLDDLADELAAHFGLGAAVHGAREVHETAEAGEADSRD</sequence>
<reference evidence="1 2" key="1">
    <citation type="submission" date="2024-06" db="EMBL/GenBank/DDBJ databases">
        <title>The Natural Products Discovery Center: Release of the First 8490 Sequenced Strains for Exploring Actinobacteria Biosynthetic Diversity.</title>
        <authorList>
            <person name="Kalkreuter E."/>
            <person name="Kautsar S.A."/>
            <person name="Yang D."/>
            <person name="Bader C.D."/>
            <person name="Teijaro C.N."/>
            <person name="Fluegel L."/>
            <person name="Davis C.M."/>
            <person name="Simpson J.R."/>
            <person name="Lauterbach L."/>
            <person name="Steele A.D."/>
            <person name="Gui C."/>
            <person name="Meng S."/>
            <person name="Li G."/>
            <person name="Viehrig K."/>
            <person name="Ye F."/>
            <person name="Su P."/>
            <person name="Kiefer A.F."/>
            <person name="Nichols A."/>
            <person name="Cepeda A.J."/>
            <person name="Yan W."/>
            <person name="Fan B."/>
            <person name="Jiang Y."/>
            <person name="Adhikari A."/>
            <person name="Zheng C.-J."/>
            <person name="Schuster L."/>
            <person name="Cowan T.M."/>
            <person name="Smanski M.J."/>
            <person name="Chevrette M.G."/>
            <person name="De Carvalho L.P.S."/>
            <person name="Shen B."/>
        </authorList>
    </citation>
    <scope>NUCLEOTIDE SEQUENCE [LARGE SCALE GENOMIC DNA]</scope>
    <source>
        <strain evidence="1 2">NPDC048946</strain>
    </source>
</reference>
<dbReference type="SUPFAM" id="SSF52540">
    <property type="entry name" value="P-loop containing nucleoside triphosphate hydrolases"/>
    <property type="match status" value="1"/>
</dbReference>
<accession>A0ABV3DAR8</accession>
<name>A0ABV3DAR8_9ACTN</name>
<organism evidence="1 2">
    <name type="scientific">Streptodolium elevatio</name>
    <dbReference type="NCBI Taxonomy" id="3157996"/>
    <lineage>
        <taxon>Bacteria</taxon>
        <taxon>Bacillati</taxon>
        <taxon>Actinomycetota</taxon>
        <taxon>Actinomycetes</taxon>
        <taxon>Kitasatosporales</taxon>
        <taxon>Streptomycetaceae</taxon>
        <taxon>Streptodolium</taxon>
    </lineage>
</organism>
<dbReference type="RefSeq" id="WP_358349316.1">
    <property type="nucleotide sequence ID" value="NZ_JBEZFP010000008.1"/>
</dbReference>
<gene>
    <name evidence="1" type="ORF">AB0C36_04940</name>
</gene>
<dbReference type="Gene3D" id="3.40.50.300">
    <property type="entry name" value="P-loop containing nucleotide triphosphate hydrolases"/>
    <property type="match status" value="1"/>
</dbReference>
<evidence type="ECO:0000313" key="1">
    <source>
        <dbReference type="EMBL" id="MEU8132836.1"/>
    </source>
</evidence>